<comment type="caution">
    <text evidence="5">The sequence shown here is derived from an EMBL/GenBank/DDBJ whole genome shotgun (WGS) entry which is preliminary data.</text>
</comment>
<keyword evidence="6" id="KW-1185">Reference proteome</keyword>
<dbReference type="InterPro" id="IPR018060">
    <property type="entry name" value="HTH_AraC"/>
</dbReference>
<proteinExistence type="predicted"/>
<evidence type="ECO:0000256" key="1">
    <source>
        <dbReference type="ARBA" id="ARBA00023015"/>
    </source>
</evidence>
<dbReference type="EMBL" id="JABAIA010000003">
    <property type="protein sequence ID" value="NLR67984.1"/>
    <property type="molecule type" value="Genomic_DNA"/>
</dbReference>
<dbReference type="AlphaFoldDB" id="A0A847S0V9"/>
<dbReference type="Pfam" id="PF12833">
    <property type="entry name" value="HTH_18"/>
    <property type="match status" value="1"/>
</dbReference>
<evidence type="ECO:0000256" key="3">
    <source>
        <dbReference type="ARBA" id="ARBA00023163"/>
    </source>
</evidence>
<dbReference type="RefSeq" id="WP_168873925.1">
    <property type="nucleotide sequence ID" value="NZ_JABAIA010000003.1"/>
</dbReference>
<evidence type="ECO:0000313" key="6">
    <source>
        <dbReference type="Proteomes" id="UP000570474"/>
    </source>
</evidence>
<accession>A0A847S0V9</accession>
<feature type="domain" description="HTH araC/xylS-type" evidence="4">
    <location>
        <begin position="195"/>
        <end position="296"/>
    </location>
</feature>
<dbReference type="Proteomes" id="UP000570474">
    <property type="component" value="Unassembled WGS sequence"/>
</dbReference>
<dbReference type="PANTHER" id="PTHR46796">
    <property type="entry name" value="HTH-TYPE TRANSCRIPTIONAL ACTIVATOR RHAS-RELATED"/>
    <property type="match status" value="1"/>
</dbReference>
<evidence type="ECO:0000313" key="5">
    <source>
        <dbReference type="EMBL" id="NLR67984.1"/>
    </source>
</evidence>
<sequence>MKVEFFCSVLYNYDQSKGYIFDLGPDLSYLPVPATAMEYKEIRPGDRLKQYVKCYYTYESDAATAFEDTVFPSGNMEIIFNLGTGHWLTDNGTGFKATPPVELWGQITKPLPVRSEGRNTMLGVRFFPHAAAFFFSDKVDLFNDQVSDFREVFGREVSALHARLQETPAWRERLLLLEDFLWQRLLWSEKRHTKVSMLDSVMHEIRQPGFFDNIENVAARYGITARYLQKLFVQYTGLTPKLYSKIHRFQNSLQLVIRNEAPLTAIAYDCGYFDQSHFIREFKSFTGHTPSGYTPDQSPVTLAASNS</sequence>
<dbReference type="InterPro" id="IPR046532">
    <property type="entry name" value="DUF6597"/>
</dbReference>
<reference evidence="5 6" key="1">
    <citation type="submission" date="2020-04" db="EMBL/GenBank/DDBJ databases">
        <authorList>
            <person name="Yin C."/>
        </authorList>
    </citation>
    <scope>NUCLEOTIDE SEQUENCE [LARGE SCALE GENOMIC DNA]</scope>
    <source>
        <strain evidence="5 6">Ae27</strain>
    </source>
</reference>
<dbReference type="PROSITE" id="PS01124">
    <property type="entry name" value="HTH_ARAC_FAMILY_2"/>
    <property type="match status" value="1"/>
</dbReference>
<dbReference type="Pfam" id="PF20240">
    <property type="entry name" value="DUF6597"/>
    <property type="match status" value="1"/>
</dbReference>
<name>A0A847S0V9_9BACT</name>
<dbReference type="InterPro" id="IPR050204">
    <property type="entry name" value="AraC_XylS_family_regulators"/>
</dbReference>
<dbReference type="GO" id="GO:0043565">
    <property type="term" value="F:sequence-specific DNA binding"/>
    <property type="evidence" value="ECO:0007669"/>
    <property type="project" value="InterPro"/>
</dbReference>
<dbReference type="SUPFAM" id="SSF46689">
    <property type="entry name" value="Homeodomain-like"/>
    <property type="match status" value="1"/>
</dbReference>
<evidence type="ECO:0000259" key="4">
    <source>
        <dbReference type="PROSITE" id="PS01124"/>
    </source>
</evidence>
<dbReference type="SMART" id="SM00342">
    <property type="entry name" value="HTH_ARAC"/>
    <property type="match status" value="1"/>
</dbReference>
<keyword evidence="3" id="KW-0804">Transcription</keyword>
<organism evidence="5 6">
    <name type="scientific">Chitinophaga varians</name>
    <dbReference type="NCBI Taxonomy" id="2202339"/>
    <lineage>
        <taxon>Bacteria</taxon>
        <taxon>Pseudomonadati</taxon>
        <taxon>Bacteroidota</taxon>
        <taxon>Chitinophagia</taxon>
        <taxon>Chitinophagales</taxon>
        <taxon>Chitinophagaceae</taxon>
        <taxon>Chitinophaga</taxon>
    </lineage>
</organism>
<dbReference type="GO" id="GO:0003700">
    <property type="term" value="F:DNA-binding transcription factor activity"/>
    <property type="evidence" value="ECO:0007669"/>
    <property type="project" value="InterPro"/>
</dbReference>
<keyword evidence="2" id="KW-0238">DNA-binding</keyword>
<keyword evidence="1" id="KW-0805">Transcription regulation</keyword>
<protein>
    <submittedName>
        <fullName evidence="5">Helix-turn-helix transcriptional regulator</fullName>
    </submittedName>
</protein>
<evidence type="ECO:0000256" key="2">
    <source>
        <dbReference type="ARBA" id="ARBA00023125"/>
    </source>
</evidence>
<dbReference type="PANTHER" id="PTHR46796:SF13">
    <property type="entry name" value="HTH-TYPE TRANSCRIPTIONAL ACTIVATOR RHAS"/>
    <property type="match status" value="1"/>
</dbReference>
<dbReference type="Gene3D" id="1.10.10.60">
    <property type="entry name" value="Homeodomain-like"/>
    <property type="match status" value="1"/>
</dbReference>
<gene>
    <name evidence="5" type="ORF">HGH92_27005</name>
</gene>
<dbReference type="InterPro" id="IPR009057">
    <property type="entry name" value="Homeodomain-like_sf"/>
</dbReference>